<sequence length="267" mass="29915">MILTSSRRVLKLLFLMLTAAALLPLSAYAEVPYWTNSKDKQGRLIWTQPAYTPERIFGKDLMIPGPDNPGMAISSPLQNPKDVFIDKRDHIFVADTGNNRIAEFDPEGEFIRFIAPEQDSAGGSFNKPEGVFVTGELDIYVADTGNKRIVRVDKDGNYIREYKMPDSTYIPESFKFDPTRLVVDKRGFLYIAVLGGYQGLLQLDPQGNFQSFYGANQTVFSPLDAMKRLLYPKKMYANEISKLPGVISSVAVDHDGFMYTTTAGKDI</sequence>
<dbReference type="InterPro" id="IPR011042">
    <property type="entry name" value="6-blade_b-propeller_TolB-like"/>
</dbReference>
<dbReference type="SUPFAM" id="SSF63829">
    <property type="entry name" value="Calcium-dependent phosphotriesterase"/>
    <property type="match status" value="1"/>
</dbReference>
<comment type="caution">
    <text evidence="4">The sequence shown here is derived from an EMBL/GenBank/DDBJ whole genome shotgun (WGS) entry which is preliminary data.</text>
</comment>
<dbReference type="Gene3D" id="2.120.10.30">
    <property type="entry name" value="TolB, C-terminal domain"/>
    <property type="match status" value="1"/>
</dbReference>
<dbReference type="PROSITE" id="PS51125">
    <property type="entry name" value="NHL"/>
    <property type="match status" value="1"/>
</dbReference>
<protein>
    <submittedName>
        <fullName evidence="4">Outer membrane protein assembly factor BamB</fullName>
    </submittedName>
</protein>
<evidence type="ECO:0000256" key="3">
    <source>
        <dbReference type="SAM" id="SignalP"/>
    </source>
</evidence>
<name>A0ABS4JB83_9BACL</name>
<gene>
    <name evidence="4" type="ORF">J2Z66_008791</name>
</gene>
<organism evidence="4 5">
    <name type="scientific">Paenibacillus eucommiae</name>
    <dbReference type="NCBI Taxonomy" id="1355755"/>
    <lineage>
        <taxon>Bacteria</taxon>
        <taxon>Bacillati</taxon>
        <taxon>Bacillota</taxon>
        <taxon>Bacilli</taxon>
        <taxon>Bacillales</taxon>
        <taxon>Paenibacillaceae</taxon>
        <taxon>Paenibacillus</taxon>
    </lineage>
</organism>
<dbReference type="PANTHER" id="PTHR24104">
    <property type="entry name" value="E3 UBIQUITIN-PROTEIN LIGASE NHLRC1-RELATED"/>
    <property type="match status" value="1"/>
</dbReference>
<proteinExistence type="predicted"/>
<dbReference type="CDD" id="cd05819">
    <property type="entry name" value="NHL"/>
    <property type="match status" value="1"/>
</dbReference>
<evidence type="ECO:0000256" key="1">
    <source>
        <dbReference type="ARBA" id="ARBA00022737"/>
    </source>
</evidence>
<feature type="repeat" description="NHL" evidence="2">
    <location>
        <begin position="120"/>
        <end position="155"/>
    </location>
</feature>
<keyword evidence="5" id="KW-1185">Reference proteome</keyword>
<dbReference type="InterPro" id="IPR050952">
    <property type="entry name" value="TRIM-NHL_E3_ligases"/>
</dbReference>
<accession>A0ABS4JB83</accession>
<feature type="non-terminal residue" evidence="4">
    <location>
        <position position="267"/>
    </location>
</feature>
<keyword evidence="1" id="KW-0677">Repeat</keyword>
<evidence type="ECO:0000313" key="4">
    <source>
        <dbReference type="EMBL" id="MBP1997112.1"/>
    </source>
</evidence>
<dbReference type="Pfam" id="PF01436">
    <property type="entry name" value="NHL"/>
    <property type="match status" value="2"/>
</dbReference>
<reference evidence="4 5" key="1">
    <citation type="submission" date="2021-03" db="EMBL/GenBank/DDBJ databases">
        <title>Genomic Encyclopedia of Type Strains, Phase IV (KMG-IV): sequencing the most valuable type-strain genomes for metagenomic binning, comparative biology and taxonomic classification.</title>
        <authorList>
            <person name="Goeker M."/>
        </authorList>
    </citation>
    <scope>NUCLEOTIDE SEQUENCE [LARGE SCALE GENOMIC DNA]</scope>
    <source>
        <strain evidence="4 5">DSM 26048</strain>
    </source>
</reference>
<dbReference type="InterPro" id="IPR001258">
    <property type="entry name" value="NHL_repeat"/>
</dbReference>
<dbReference type="RefSeq" id="WP_209980128.1">
    <property type="nucleotide sequence ID" value="NZ_JAGGLB010000078.1"/>
</dbReference>
<feature type="chain" id="PRO_5046309419" evidence="3">
    <location>
        <begin position="30"/>
        <end position="267"/>
    </location>
</feature>
<dbReference type="EMBL" id="JAGGLB010000078">
    <property type="protein sequence ID" value="MBP1997112.1"/>
    <property type="molecule type" value="Genomic_DNA"/>
</dbReference>
<evidence type="ECO:0000256" key="2">
    <source>
        <dbReference type="PROSITE-ProRule" id="PRU00504"/>
    </source>
</evidence>
<dbReference type="Proteomes" id="UP001519287">
    <property type="component" value="Unassembled WGS sequence"/>
</dbReference>
<dbReference type="PANTHER" id="PTHR24104:SF25">
    <property type="entry name" value="PROTEIN LIN-41"/>
    <property type="match status" value="1"/>
</dbReference>
<feature type="signal peptide" evidence="3">
    <location>
        <begin position="1"/>
        <end position="29"/>
    </location>
</feature>
<evidence type="ECO:0000313" key="5">
    <source>
        <dbReference type="Proteomes" id="UP001519287"/>
    </source>
</evidence>
<keyword evidence="3" id="KW-0732">Signal</keyword>